<dbReference type="Gene3D" id="3.10.10.10">
    <property type="entry name" value="HIV Type 1 Reverse Transcriptase, subunit A, domain 1"/>
    <property type="match status" value="1"/>
</dbReference>
<dbReference type="GO" id="GO:0071897">
    <property type="term" value="P:DNA biosynthetic process"/>
    <property type="evidence" value="ECO:0007669"/>
    <property type="project" value="UniProtKB-ARBA"/>
</dbReference>
<dbReference type="InterPro" id="IPR043502">
    <property type="entry name" value="DNA/RNA_pol_sf"/>
</dbReference>
<proteinExistence type="predicted"/>
<sequence length="244" mass="28195">MIIQGRINFKQVDVLLIQDQESVNIIPKNIISQIKGYHNVEYIKTKIATINGEIEVSEAITLQLKIGEIIENIKFLIVNVELKYLIISNKTMSIFELNINFRDYKIFQRGKPILKNYESKKNIKENETLKFSNKIITKKTDNVFNIEITPNSDYDIINMVIDKYKHVFAKNKFDVGELKCNSPKIILTSELPIVNRPYRTSFNDDTEIKKQLDALLKAGIIKPSYSSYAAPITLTFKKEDNART</sequence>
<keyword evidence="2" id="KW-1185">Reference proteome</keyword>
<comment type="caution">
    <text evidence="1">The sequence shown here is derived from an EMBL/GenBank/DDBJ whole genome shotgun (WGS) entry which is preliminary data.</text>
</comment>
<protein>
    <submittedName>
        <fullName evidence="1">Retrovirus-related Pol polyprotein from transposon 412</fullName>
    </submittedName>
</protein>
<dbReference type="EMBL" id="BMAU01021040">
    <property type="protein sequence ID" value="GFX87894.1"/>
    <property type="molecule type" value="Genomic_DNA"/>
</dbReference>
<evidence type="ECO:0000313" key="2">
    <source>
        <dbReference type="Proteomes" id="UP000887159"/>
    </source>
</evidence>
<gene>
    <name evidence="1" type="primary">X975_18857</name>
    <name evidence="1" type="ORF">TNCV_4373591</name>
</gene>
<evidence type="ECO:0000313" key="1">
    <source>
        <dbReference type="EMBL" id="GFX87894.1"/>
    </source>
</evidence>
<organism evidence="1 2">
    <name type="scientific">Trichonephila clavipes</name>
    <name type="common">Golden silk orbweaver</name>
    <name type="synonym">Nephila clavipes</name>
    <dbReference type="NCBI Taxonomy" id="2585209"/>
    <lineage>
        <taxon>Eukaryota</taxon>
        <taxon>Metazoa</taxon>
        <taxon>Ecdysozoa</taxon>
        <taxon>Arthropoda</taxon>
        <taxon>Chelicerata</taxon>
        <taxon>Arachnida</taxon>
        <taxon>Araneae</taxon>
        <taxon>Araneomorphae</taxon>
        <taxon>Entelegynae</taxon>
        <taxon>Araneoidea</taxon>
        <taxon>Nephilidae</taxon>
        <taxon>Trichonephila</taxon>
    </lineage>
</organism>
<accession>A0A8X6R9C1</accession>
<dbReference type="SUPFAM" id="SSF56672">
    <property type="entry name" value="DNA/RNA polymerases"/>
    <property type="match status" value="1"/>
</dbReference>
<dbReference type="AlphaFoldDB" id="A0A8X6R9C1"/>
<name>A0A8X6R9C1_TRICX</name>
<dbReference type="Proteomes" id="UP000887159">
    <property type="component" value="Unassembled WGS sequence"/>
</dbReference>
<reference evidence="1" key="1">
    <citation type="submission" date="2020-08" db="EMBL/GenBank/DDBJ databases">
        <title>Multicomponent nature underlies the extraordinary mechanical properties of spider dragline silk.</title>
        <authorList>
            <person name="Kono N."/>
            <person name="Nakamura H."/>
            <person name="Mori M."/>
            <person name="Yoshida Y."/>
            <person name="Ohtoshi R."/>
            <person name="Malay A.D."/>
            <person name="Moran D.A.P."/>
            <person name="Tomita M."/>
            <person name="Numata K."/>
            <person name="Arakawa K."/>
        </authorList>
    </citation>
    <scope>NUCLEOTIDE SEQUENCE</scope>
</reference>